<dbReference type="OrthoDB" id="10503995at2759"/>
<dbReference type="AlphaFoldDB" id="A0A8J2WIR2"/>
<protein>
    <submittedName>
        <fullName evidence="2">Uncharacterized protein</fullName>
    </submittedName>
</protein>
<reference evidence="2" key="1">
    <citation type="submission" date="2021-11" db="EMBL/GenBank/DDBJ databases">
        <authorList>
            <person name="Schell T."/>
        </authorList>
    </citation>
    <scope>NUCLEOTIDE SEQUENCE</scope>
    <source>
        <strain evidence="2">M5</strain>
    </source>
</reference>
<evidence type="ECO:0000313" key="3">
    <source>
        <dbReference type="Proteomes" id="UP000789390"/>
    </source>
</evidence>
<evidence type="ECO:0000256" key="1">
    <source>
        <dbReference type="SAM" id="MobiDB-lite"/>
    </source>
</evidence>
<organism evidence="2 3">
    <name type="scientific">Daphnia galeata</name>
    <dbReference type="NCBI Taxonomy" id="27404"/>
    <lineage>
        <taxon>Eukaryota</taxon>
        <taxon>Metazoa</taxon>
        <taxon>Ecdysozoa</taxon>
        <taxon>Arthropoda</taxon>
        <taxon>Crustacea</taxon>
        <taxon>Branchiopoda</taxon>
        <taxon>Diplostraca</taxon>
        <taxon>Cladocera</taxon>
        <taxon>Anomopoda</taxon>
        <taxon>Daphniidae</taxon>
        <taxon>Daphnia</taxon>
    </lineage>
</organism>
<dbReference type="EMBL" id="CAKKLH010000108">
    <property type="protein sequence ID" value="CAH0103302.1"/>
    <property type="molecule type" value="Genomic_DNA"/>
</dbReference>
<sequence>MASNVINDGKFYIVNLITQEGEYVAIIPDFWFFNDSCYYPNTGGEIAASKRKQPEHSWTHYKCSYRGEIAKRRLGKAVEFSDLNTASEADDNIWNGYGRGKRKKRPCQVYSPAEDSSSEQESSESAVTTTTVKHFHLSLKILLRVLQFNKNLQDSQSQIATSGFFTSTQYPDEQESQVINSLNGSQTQGKMEADDNFNTLNLSGYNNNAAAVPSVSERSITPLLPVNSTAADADRLLVTTYTTLLPANRNPLPTGVLAHSPSLSPAHRTSPLAHVNRRLPSNMEHPSLPLRQSQLIQLPSQPKGVFLVLGLGFHIQEEYDVQRLCRIELRNNVDTEETEGRVELEEGCASPNYVQLRRDRDLNKKSRRRLFGDGYWLSMFGCPMAKFFMTSKGCPNSDVVRRDIGMSSAHPMAVGSDVRVGRVGLVTDILWTSVCYQGM</sequence>
<dbReference type="Proteomes" id="UP000789390">
    <property type="component" value="Unassembled WGS sequence"/>
</dbReference>
<proteinExistence type="predicted"/>
<gene>
    <name evidence="2" type="ORF">DGAL_LOCUS5866</name>
</gene>
<comment type="caution">
    <text evidence="2">The sequence shown here is derived from an EMBL/GenBank/DDBJ whole genome shotgun (WGS) entry which is preliminary data.</text>
</comment>
<evidence type="ECO:0000313" key="2">
    <source>
        <dbReference type="EMBL" id="CAH0103302.1"/>
    </source>
</evidence>
<name>A0A8J2WIR2_9CRUS</name>
<feature type="region of interest" description="Disordered" evidence="1">
    <location>
        <begin position="94"/>
        <end position="125"/>
    </location>
</feature>
<accession>A0A8J2WIR2</accession>
<keyword evidence="3" id="KW-1185">Reference proteome</keyword>